<dbReference type="InterPro" id="IPR000177">
    <property type="entry name" value="Apple"/>
</dbReference>
<feature type="domain" description="Apple" evidence="4">
    <location>
        <begin position="471"/>
        <end position="550"/>
    </location>
</feature>
<dbReference type="SUPFAM" id="SSF48371">
    <property type="entry name" value="ARM repeat"/>
    <property type="match status" value="1"/>
</dbReference>
<dbReference type="SMART" id="SM00185">
    <property type="entry name" value="ARM"/>
    <property type="match status" value="7"/>
</dbReference>
<dbReference type="PROSITE" id="PS50948">
    <property type="entry name" value="PAN"/>
    <property type="match status" value="1"/>
</dbReference>
<dbReference type="GO" id="GO:0006508">
    <property type="term" value="P:proteolysis"/>
    <property type="evidence" value="ECO:0007669"/>
    <property type="project" value="InterPro"/>
</dbReference>
<dbReference type="InterPro" id="IPR016024">
    <property type="entry name" value="ARM-type_fold"/>
</dbReference>
<name>A0AAD5M361_PYTIN</name>
<feature type="region of interest" description="Disordered" evidence="3">
    <location>
        <begin position="363"/>
        <end position="386"/>
    </location>
</feature>
<dbReference type="EMBL" id="JAKCXM010000497">
    <property type="protein sequence ID" value="KAJ0393408.1"/>
    <property type="molecule type" value="Genomic_DNA"/>
</dbReference>
<dbReference type="Proteomes" id="UP001209570">
    <property type="component" value="Unassembled WGS sequence"/>
</dbReference>
<dbReference type="SMART" id="SM00223">
    <property type="entry name" value="APPLE"/>
    <property type="match status" value="4"/>
</dbReference>
<evidence type="ECO:0000256" key="2">
    <source>
        <dbReference type="ARBA" id="ARBA00023157"/>
    </source>
</evidence>
<feature type="region of interest" description="Disordered" evidence="3">
    <location>
        <begin position="881"/>
        <end position="900"/>
    </location>
</feature>
<dbReference type="CDD" id="cd01100">
    <property type="entry name" value="APPLE_Factor_XI_like"/>
    <property type="match status" value="4"/>
</dbReference>
<dbReference type="AlphaFoldDB" id="A0AAD5M361"/>
<gene>
    <name evidence="5" type="ORF">P43SY_000562</name>
</gene>
<evidence type="ECO:0000313" key="5">
    <source>
        <dbReference type="EMBL" id="KAJ0393408.1"/>
    </source>
</evidence>
<dbReference type="InterPro" id="IPR011989">
    <property type="entry name" value="ARM-like"/>
</dbReference>
<dbReference type="InterPro" id="IPR003609">
    <property type="entry name" value="Pan_app"/>
</dbReference>
<dbReference type="PANTHER" id="PTHR33946">
    <property type="match status" value="1"/>
</dbReference>
<feature type="compositionally biased region" description="Basic and acidic residues" evidence="3">
    <location>
        <begin position="881"/>
        <end position="894"/>
    </location>
</feature>
<reference evidence="5" key="1">
    <citation type="submission" date="2021-12" db="EMBL/GenBank/DDBJ databases">
        <title>Prjna785345.</title>
        <authorList>
            <person name="Rujirawat T."/>
            <person name="Krajaejun T."/>
        </authorList>
    </citation>
    <scope>NUCLEOTIDE SEQUENCE</scope>
    <source>
        <strain evidence="5">Pi057C3</strain>
    </source>
</reference>
<comment type="caution">
    <text evidence="5">The sequence shown here is derived from an EMBL/GenBank/DDBJ whole genome shotgun (WGS) entry which is preliminary data.</text>
</comment>
<keyword evidence="6" id="KW-1185">Reference proteome</keyword>
<dbReference type="Gene3D" id="3.50.4.10">
    <property type="entry name" value="Hepatocyte Growth Factor"/>
    <property type="match status" value="4"/>
</dbReference>
<keyword evidence="2" id="KW-1015">Disulfide bond</keyword>
<evidence type="ECO:0000259" key="4">
    <source>
        <dbReference type="PROSITE" id="PS50948"/>
    </source>
</evidence>
<organism evidence="5 6">
    <name type="scientific">Pythium insidiosum</name>
    <name type="common">Pythiosis disease agent</name>
    <dbReference type="NCBI Taxonomy" id="114742"/>
    <lineage>
        <taxon>Eukaryota</taxon>
        <taxon>Sar</taxon>
        <taxon>Stramenopiles</taxon>
        <taxon>Oomycota</taxon>
        <taxon>Peronosporomycetes</taxon>
        <taxon>Pythiales</taxon>
        <taxon>Pythiaceae</taxon>
        <taxon>Pythium</taxon>
    </lineage>
</organism>
<evidence type="ECO:0000256" key="3">
    <source>
        <dbReference type="SAM" id="MobiDB-lite"/>
    </source>
</evidence>
<evidence type="ECO:0000313" key="6">
    <source>
        <dbReference type="Proteomes" id="UP001209570"/>
    </source>
</evidence>
<dbReference type="Gene3D" id="1.25.10.10">
    <property type="entry name" value="Leucine-rich Repeat Variant"/>
    <property type="match status" value="2"/>
</dbReference>
<dbReference type="Pfam" id="PF14295">
    <property type="entry name" value="PAN_4"/>
    <property type="match status" value="4"/>
</dbReference>
<protein>
    <recommendedName>
        <fullName evidence="4">Apple domain-containing protein</fullName>
    </recommendedName>
</protein>
<evidence type="ECO:0000256" key="1">
    <source>
        <dbReference type="ARBA" id="ARBA00022737"/>
    </source>
</evidence>
<dbReference type="InterPro" id="IPR000225">
    <property type="entry name" value="Armadillo"/>
</dbReference>
<accession>A0AAD5M361</accession>
<sequence length="900" mass="93767">MDTAIQVLQTIWDVYNECKSAITEIQRHKVIQVVVQDMEQAPVGQRAQGARFLWSASDEVEELRAVITAAGGVEVLVEMMRGDNEREVDTASGALACVIDNNDDGIVRAVKAEVVPLSTRLLNHSNQAIVSGALGVVESLSKDPAVILQIAASGLVQLVVDLLKTSTGETRKCAADAIKEMIEDAECRRQIVKADATMSLQAMVRRGDKEQKDVASAEGVDYHGNDVGSANAASAEFCFSICRAHAGCKAFSWNDYNGGTCWLKSAKAASFSKAGTRSAVVGAADVVNPSKDTIEEGVDYHGNDDTIEEGVDYHGNDVGSAGAANAELCFGLCRQRAGCNAFSWNDFNGGTCWLKSGKGSSSARAGTRSGVVTPATEPVVDPSTPKIEEGVDYHGNDVGSASAANAELCFGLCRQRAGCKAFSWNDYNGGTCWLKSGKGTVTSNPGARSGSGKGTVTSNPGARSGVITPSAPSSGTTIEEGVDYHGNDVGSASAANAEACVDICRQRQGCKAFSWNDFNGGTCWLKSGKGASSSKAGTRSGVVDAIDPNAPAANDDKPTPVPIVTTKPVPKMAITSSPAPTTRSVAPTVLPAPTLMTCPGGRTPMSVEGVAQRFCIQGPLCSGTNAKGACPGPQPGLVYGSYCDIIRTGDYGCKPFAGPSTPTTVTYPPAQRCAPGSSPVSVVGAGTYCVAEPVCSGDRKGRCPSAQPGLDGNATCAVIPSGVYGDGGEDLRRTVTAAGGVWLLVEKMQSQTASEVEAAAGALAPVLEVDDDSAERARAVKAGVIPLSLRLLSHSNEEVVTSAMSIIESLSKDPDFVQQIATSGIVAAIVQHLKMSKGETRKCAADVIKEMIEDEGCRRQIVKADASTFLRAMVRRGDKEQREAASETLERLSELEQQAP</sequence>
<keyword evidence="1" id="KW-0677">Repeat</keyword>
<dbReference type="GO" id="GO:0005576">
    <property type="term" value="C:extracellular region"/>
    <property type="evidence" value="ECO:0007669"/>
    <property type="project" value="InterPro"/>
</dbReference>
<feature type="region of interest" description="Disordered" evidence="3">
    <location>
        <begin position="442"/>
        <end position="475"/>
    </location>
</feature>
<dbReference type="PANTHER" id="PTHR33946:SF4">
    <property type="entry name" value="COAGULATION FACTOR XI"/>
    <property type="match status" value="1"/>
</dbReference>
<proteinExistence type="predicted"/>